<evidence type="ECO:0000313" key="3">
    <source>
        <dbReference type="Proteomes" id="UP000623467"/>
    </source>
</evidence>
<protein>
    <submittedName>
        <fullName evidence="2">Urb2 domain-containing protein</fullName>
    </submittedName>
</protein>
<feature type="domain" description="Nucleolar 27S pre-rRNA processing Urb2/Npa2 C-terminal" evidence="1">
    <location>
        <begin position="1076"/>
        <end position="1304"/>
    </location>
</feature>
<dbReference type="InterPro" id="IPR018849">
    <property type="entry name" value="Urb2/Npa2_C"/>
</dbReference>
<reference evidence="2" key="1">
    <citation type="submission" date="2020-05" db="EMBL/GenBank/DDBJ databases">
        <title>Mycena genomes resolve the evolution of fungal bioluminescence.</title>
        <authorList>
            <person name="Tsai I.J."/>
        </authorList>
    </citation>
    <scope>NUCLEOTIDE SEQUENCE</scope>
    <source>
        <strain evidence="2">160909Yilan</strain>
    </source>
</reference>
<gene>
    <name evidence="2" type="ORF">MSAN_02181000</name>
</gene>
<sequence length="1305" mass="144473">MASQAVYHALKAPSDPPRSGGPSKIQIASSAWEDKSLYMPNKGEVISDWILTKLLKDKANPPALNPVLDIQFWTLLSQIVVDKPKAAKHWLLPQLNRVPVTPIVAAFLDLLGAVEAELRVPLTTAVRIQLSTLFIQNHLRPWIVCSSNPTSSHLGESVYVVGTEILFNVDTLRQIHDEEHPIFAALRNIPDNLVHPTLSRIFSSFVQCTRKHRSSLFGQSSGHSSAALTEQVRAACFSFFDSCQVLLNVIDPTILTWMARVDLLTVVGDENLFSSSQADGQMSLQSTVPLVLSVLGSERPDEEASLAIVCLSKLMQIDHDLILKDIPRILPELLHIPGVTPSVFSFLELLLDYHVKTRTMHTHVETLFAALAADTKTRFSNVQQRYQAAFSSALLHPIHLNRLTNCTRKFLTPGQTGQTVAFTLAALQDCWSQISASDDAESGRGSLALTFCFSARLASVILDALPLQALSDLTLQEVNDSINELRSTFLPRALAKVFKVIGKNVAESWTSQILGVAILRLQSALGTPYTDKLWTKVEAASDQDGLLPEMSLELFRMLLKWSSVDEPLRTRDSIDRMLRFLENNSNSESSSSGASCSLTFGLKGKEDGALAILHMLIDRYLPIIDAIASPVQLQWLVKIIFRANIAAHVSEAASLNANLLLLNALSSAQFWELPNLRTAILAFADEATSVLADPHVKPTDDSHATIWSTYRLLLTFPIEFMSRTLRTELIRRAVNGDVLYSSSPADSQDLHSVVAVLRTFIHNVSLYIGTVDQPISSLSRYLIHLIRCNSSSQALQNSTDVTLSLLALHFTALLKSSEQSAEATVEVLRSCLPPDLLSSANDSRVLVHLIETLTKGFSRQSFPTEVQDEICDLERRLSEALVGRVGDMDAFFASEELMNLWLHALLLRRWLKVDGDRLPLIGIRLCSGTRNGSVPSTDELDDMNRTTAFAILAEELHWTPDNDRVQHLSVVLATYVPFAHLVNPNSQARLDRLFSQMCNALPASEFCHLLDLVHESLSDTAHSTQYVLHLVHSAALLLSEHPAGTLKHTQNFLTRCLNTFTGHVEFTNGPLSLRLEVLRLLRQQCSDSPASLRTSDIGCIWSLLSKFLAKSKTHDEATSTDISQEITTIVGALIRLRRDLVALTLPNLGMVLQQLIATIRRPRPQLGAKQTALVTDTLPRWVNSVYPVTHEEGKALARLLETLTTKTTPRSHASTGTERAESLARPFSKHAAYVIKAYIDAMNDPLCMLPPELRKELRPGLFALCSMLNDHNRDAMMVSALDAGGKTIMKNLWTEYEKQKYVGKG</sequence>
<evidence type="ECO:0000259" key="1">
    <source>
        <dbReference type="Pfam" id="PF10441"/>
    </source>
</evidence>
<comment type="caution">
    <text evidence="2">The sequence shown here is derived from an EMBL/GenBank/DDBJ whole genome shotgun (WGS) entry which is preliminary data.</text>
</comment>
<evidence type="ECO:0000313" key="2">
    <source>
        <dbReference type="EMBL" id="KAF7339660.1"/>
    </source>
</evidence>
<dbReference type="EMBL" id="JACAZH010000031">
    <property type="protein sequence ID" value="KAF7339660.1"/>
    <property type="molecule type" value="Genomic_DNA"/>
</dbReference>
<dbReference type="Proteomes" id="UP000623467">
    <property type="component" value="Unassembled WGS sequence"/>
</dbReference>
<proteinExistence type="predicted"/>
<name>A0A8H6XE24_9AGAR</name>
<keyword evidence="3" id="KW-1185">Reference proteome</keyword>
<accession>A0A8H6XE24</accession>
<dbReference type="OrthoDB" id="160374at2759"/>
<organism evidence="2 3">
    <name type="scientific">Mycena sanguinolenta</name>
    <dbReference type="NCBI Taxonomy" id="230812"/>
    <lineage>
        <taxon>Eukaryota</taxon>
        <taxon>Fungi</taxon>
        <taxon>Dikarya</taxon>
        <taxon>Basidiomycota</taxon>
        <taxon>Agaricomycotina</taxon>
        <taxon>Agaricomycetes</taxon>
        <taxon>Agaricomycetidae</taxon>
        <taxon>Agaricales</taxon>
        <taxon>Marasmiineae</taxon>
        <taxon>Mycenaceae</taxon>
        <taxon>Mycena</taxon>
    </lineage>
</organism>
<dbReference type="Pfam" id="PF10441">
    <property type="entry name" value="Urb2"/>
    <property type="match status" value="1"/>
</dbReference>